<feature type="modified residue" description="4-aspartylphosphate" evidence="2">
    <location>
        <position position="53"/>
    </location>
</feature>
<dbReference type="PANTHER" id="PTHR44591">
    <property type="entry name" value="STRESS RESPONSE REGULATOR PROTEIN 1"/>
    <property type="match status" value="1"/>
</dbReference>
<dbReference type="InterPro" id="IPR001789">
    <property type="entry name" value="Sig_transdc_resp-reg_receiver"/>
</dbReference>
<sequence length="126" mass="13880">MQKTVLIVDDEERNRRLLEVFASSDGYRTLIATNGEQGLLLARKECPDVVLLDLMMPGMDGFEVARRLKAQPETAGIPLIVVSSLDDAASRGRMRECGIDRVLGKPIDRWELSRSIAELTGGAPAR</sequence>
<keyword evidence="1 2" id="KW-0597">Phosphoprotein</keyword>
<dbReference type="InterPro" id="IPR050595">
    <property type="entry name" value="Bact_response_regulator"/>
</dbReference>
<dbReference type="SMART" id="SM00448">
    <property type="entry name" value="REC"/>
    <property type="match status" value="1"/>
</dbReference>
<comment type="caution">
    <text evidence="4">The sequence shown here is derived from an EMBL/GenBank/DDBJ whole genome shotgun (WGS) entry which is preliminary data.</text>
</comment>
<evidence type="ECO:0000256" key="2">
    <source>
        <dbReference type="PROSITE-ProRule" id="PRU00169"/>
    </source>
</evidence>
<dbReference type="PANTHER" id="PTHR44591:SF3">
    <property type="entry name" value="RESPONSE REGULATORY DOMAIN-CONTAINING PROTEIN"/>
    <property type="match status" value="1"/>
</dbReference>
<dbReference type="EMBL" id="JAWIIV010000040">
    <property type="protein sequence ID" value="MEC4722978.1"/>
    <property type="molecule type" value="Genomic_DNA"/>
</dbReference>
<keyword evidence="5" id="KW-1185">Reference proteome</keyword>
<evidence type="ECO:0000256" key="1">
    <source>
        <dbReference type="ARBA" id="ARBA00022553"/>
    </source>
</evidence>
<evidence type="ECO:0000313" key="4">
    <source>
        <dbReference type="EMBL" id="MEC4722978.1"/>
    </source>
</evidence>
<feature type="domain" description="Response regulatory" evidence="3">
    <location>
        <begin position="4"/>
        <end position="120"/>
    </location>
</feature>
<evidence type="ECO:0000259" key="3">
    <source>
        <dbReference type="PROSITE" id="PS50110"/>
    </source>
</evidence>
<dbReference type="PROSITE" id="PS50110">
    <property type="entry name" value="RESPONSE_REGULATORY"/>
    <property type="match status" value="1"/>
</dbReference>
<proteinExistence type="predicted"/>
<dbReference type="Proteomes" id="UP001352263">
    <property type="component" value="Unassembled WGS sequence"/>
</dbReference>
<protein>
    <submittedName>
        <fullName evidence="4">Response regulator</fullName>
    </submittedName>
</protein>
<evidence type="ECO:0000313" key="5">
    <source>
        <dbReference type="Proteomes" id="UP001352263"/>
    </source>
</evidence>
<reference evidence="4 5" key="1">
    <citation type="submission" date="2023-10" db="EMBL/GenBank/DDBJ databases">
        <title>Noviherbaspirillum sp. CPCC 100848 genome assembly.</title>
        <authorList>
            <person name="Li X.Y."/>
            <person name="Fang X.M."/>
        </authorList>
    </citation>
    <scope>NUCLEOTIDE SEQUENCE [LARGE SCALE GENOMIC DNA]</scope>
    <source>
        <strain evidence="4 5">CPCC 100848</strain>
    </source>
</reference>
<name>A0ABU6JH35_9BURK</name>
<accession>A0ABU6JH35</accession>
<dbReference type="Gene3D" id="3.40.50.2300">
    <property type="match status" value="1"/>
</dbReference>
<dbReference type="RefSeq" id="WP_326509603.1">
    <property type="nucleotide sequence ID" value="NZ_JAWIIV010000040.1"/>
</dbReference>
<dbReference type="Pfam" id="PF00072">
    <property type="entry name" value="Response_reg"/>
    <property type="match status" value="1"/>
</dbReference>
<dbReference type="InterPro" id="IPR011006">
    <property type="entry name" value="CheY-like_superfamily"/>
</dbReference>
<gene>
    <name evidence="4" type="ORF">RY831_27850</name>
</gene>
<dbReference type="SUPFAM" id="SSF52172">
    <property type="entry name" value="CheY-like"/>
    <property type="match status" value="1"/>
</dbReference>
<organism evidence="4 5">
    <name type="scientific">Noviherbaspirillum album</name>
    <dbReference type="NCBI Taxonomy" id="3080276"/>
    <lineage>
        <taxon>Bacteria</taxon>
        <taxon>Pseudomonadati</taxon>
        <taxon>Pseudomonadota</taxon>
        <taxon>Betaproteobacteria</taxon>
        <taxon>Burkholderiales</taxon>
        <taxon>Oxalobacteraceae</taxon>
        <taxon>Noviherbaspirillum</taxon>
    </lineage>
</organism>